<keyword evidence="1" id="KW-0812">Transmembrane</keyword>
<evidence type="ECO:0000313" key="2">
    <source>
        <dbReference type="EMBL" id="OPX42241.1"/>
    </source>
</evidence>
<keyword evidence="1" id="KW-1133">Transmembrane helix</keyword>
<proteinExistence type="predicted"/>
<feature type="transmembrane region" description="Helical" evidence="1">
    <location>
        <begin position="31"/>
        <end position="49"/>
    </location>
</feature>
<comment type="caution">
    <text evidence="2">The sequence shown here is derived from an EMBL/GenBank/DDBJ whole genome shotgun (WGS) entry which is preliminary data.</text>
</comment>
<evidence type="ECO:0000313" key="3">
    <source>
        <dbReference type="Proteomes" id="UP000191554"/>
    </source>
</evidence>
<name>A0A1V4SG62_RUMHU</name>
<gene>
    <name evidence="2" type="ORF">CLHUN_38910</name>
</gene>
<accession>A0A1V4SG62</accession>
<dbReference type="RefSeq" id="WP_165755799.1">
    <property type="nucleotide sequence ID" value="NZ_MZGX01000032.1"/>
</dbReference>
<sequence length="57" mass="6454">MNKIIRLGSLLFTFMLLGFSALKYSAGSNRSAIYFLTAAAGFLLVYISYRKKDRPEK</sequence>
<organism evidence="2 3">
    <name type="scientific">Ruminiclostridium hungatei</name>
    <name type="common">Clostridium hungatei</name>
    <dbReference type="NCBI Taxonomy" id="48256"/>
    <lineage>
        <taxon>Bacteria</taxon>
        <taxon>Bacillati</taxon>
        <taxon>Bacillota</taxon>
        <taxon>Clostridia</taxon>
        <taxon>Eubacteriales</taxon>
        <taxon>Oscillospiraceae</taxon>
        <taxon>Ruminiclostridium</taxon>
    </lineage>
</organism>
<evidence type="ECO:0000256" key="1">
    <source>
        <dbReference type="SAM" id="Phobius"/>
    </source>
</evidence>
<reference evidence="2 3" key="1">
    <citation type="submission" date="2017-03" db="EMBL/GenBank/DDBJ databases">
        <title>Genome sequence of Clostridium hungatei DSM 14427.</title>
        <authorList>
            <person name="Poehlein A."/>
            <person name="Daniel R."/>
        </authorList>
    </citation>
    <scope>NUCLEOTIDE SEQUENCE [LARGE SCALE GENOMIC DNA]</scope>
    <source>
        <strain evidence="2 3">DSM 14427</strain>
    </source>
</reference>
<dbReference type="Proteomes" id="UP000191554">
    <property type="component" value="Unassembled WGS sequence"/>
</dbReference>
<dbReference type="AlphaFoldDB" id="A0A1V4SG62"/>
<keyword evidence="1" id="KW-0472">Membrane</keyword>
<dbReference type="STRING" id="48256.CLHUN_38910"/>
<keyword evidence="3" id="KW-1185">Reference proteome</keyword>
<protein>
    <submittedName>
        <fullName evidence="2">Uncharacterized protein</fullName>
    </submittedName>
</protein>
<dbReference type="EMBL" id="MZGX01000032">
    <property type="protein sequence ID" value="OPX42241.1"/>
    <property type="molecule type" value="Genomic_DNA"/>
</dbReference>